<evidence type="ECO:0000313" key="3">
    <source>
        <dbReference type="Proteomes" id="UP001274896"/>
    </source>
</evidence>
<name>A0AAE0UMY9_9TELE</name>
<accession>A0AAE0UMY9</accession>
<proteinExistence type="predicted"/>
<reference evidence="2" key="1">
    <citation type="submission" date="2023-06" db="EMBL/GenBank/DDBJ databases">
        <title>Male Hemibagrus guttatus genome.</title>
        <authorList>
            <person name="Bian C."/>
        </authorList>
    </citation>
    <scope>NUCLEOTIDE SEQUENCE</scope>
    <source>
        <strain evidence="2">Male_cb2023</strain>
        <tissue evidence="2">Muscle</tissue>
    </source>
</reference>
<dbReference type="Proteomes" id="UP001274896">
    <property type="component" value="Unassembled WGS sequence"/>
</dbReference>
<feature type="compositionally biased region" description="Basic and acidic residues" evidence="1">
    <location>
        <begin position="18"/>
        <end position="93"/>
    </location>
</feature>
<gene>
    <name evidence="2" type="ORF">QTP70_010091</name>
</gene>
<feature type="region of interest" description="Disordered" evidence="1">
    <location>
        <begin position="1"/>
        <end position="93"/>
    </location>
</feature>
<comment type="caution">
    <text evidence="2">The sequence shown here is derived from an EMBL/GenBank/DDBJ whole genome shotgun (WGS) entry which is preliminary data.</text>
</comment>
<evidence type="ECO:0000256" key="1">
    <source>
        <dbReference type="SAM" id="MobiDB-lite"/>
    </source>
</evidence>
<protein>
    <submittedName>
        <fullName evidence="2">Uncharacterized protein</fullName>
    </submittedName>
</protein>
<organism evidence="2 3">
    <name type="scientific">Hemibagrus guttatus</name>
    <dbReference type="NCBI Taxonomy" id="175788"/>
    <lineage>
        <taxon>Eukaryota</taxon>
        <taxon>Metazoa</taxon>
        <taxon>Chordata</taxon>
        <taxon>Craniata</taxon>
        <taxon>Vertebrata</taxon>
        <taxon>Euteleostomi</taxon>
        <taxon>Actinopterygii</taxon>
        <taxon>Neopterygii</taxon>
        <taxon>Teleostei</taxon>
        <taxon>Ostariophysi</taxon>
        <taxon>Siluriformes</taxon>
        <taxon>Bagridae</taxon>
        <taxon>Hemibagrus</taxon>
    </lineage>
</organism>
<dbReference type="AlphaFoldDB" id="A0AAE0UMY9"/>
<feature type="region of interest" description="Disordered" evidence="1">
    <location>
        <begin position="193"/>
        <end position="255"/>
    </location>
</feature>
<dbReference type="EMBL" id="JAUCMX010000025">
    <property type="protein sequence ID" value="KAK3510557.1"/>
    <property type="molecule type" value="Genomic_DNA"/>
</dbReference>
<keyword evidence="3" id="KW-1185">Reference proteome</keyword>
<evidence type="ECO:0000313" key="2">
    <source>
        <dbReference type="EMBL" id="KAK3510557.1"/>
    </source>
</evidence>
<sequence length="276" mass="31776">MFVLHREPGVYPKGLWVQEKRREEKRIGEKRRGEERREDEKRREEKRREEERKGEKRREEKRRGEERRGEKEKKREEKRREEKRREEKRREDDTVNEGHSAAIVCVWLRSINVCNKMLEIFSQSVVTSAIYCAVVCWVVSISASRINKLILKAGSITGHKLIFNIPSTIAASVFPLCRDIFLGPALRGRVTPVFPSDGGRTRSPRAAAAPDLMESEPQAQPAAQKPTGATPARGKATQGRSGRGRATFGLNRPGKRSRGLLRKAQWVLEQCWSRLR</sequence>